<organism evidence="2 3">
    <name type="scientific">Aurantimonas endophytica</name>
    <dbReference type="NCBI Taxonomy" id="1522175"/>
    <lineage>
        <taxon>Bacteria</taxon>
        <taxon>Pseudomonadati</taxon>
        <taxon>Pseudomonadota</taxon>
        <taxon>Alphaproteobacteria</taxon>
        <taxon>Hyphomicrobiales</taxon>
        <taxon>Aurantimonadaceae</taxon>
        <taxon>Aurantimonas</taxon>
    </lineage>
</organism>
<keyword evidence="3" id="KW-1185">Reference proteome</keyword>
<protein>
    <submittedName>
        <fullName evidence="2">Uncharacterized protein</fullName>
    </submittedName>
</protein>
<evidence type="ECO:0000256" key="1">
    <source>
        <dbReference type="SAM" id="MobiDB-lite"/>
    </source>
</evidence>
<evidence type="ECO:0000313" key="3">
    <source>
        <dbReference type="Proteomes" id="UP000588647"/>
    </source>
</evidence>
<name>A0A7W6HCB4_9HYPH</name>
<evidence type="ECO:0000313" key="2">
    <source>
        <dbReference type="EMBL" id="MBB4002541.1"/>
    </source>
</evidence>
<gene>
    <name evidence="2" type="ORF">GGR03_001616</name>
</gene>
<dbReference type="AlphaFoldDB" id="A0A7W6HCB4"/>
<comment type="caution">
    <text evidence="2">The sequence shown here is derived from an EMBL/GenBank/DDBJ whole genome shotgun (WGS) entry which is preliminary data.</text>
</comment>
<feature type="region of interest" description="Disordered" evidence="1">
    <location>
        <begin position="40"/>
        <end position="75"/>
    </location>
</feature>
<reference evidence="2 3" key="1">
    <citation type="submission" date="2020-08" db="EMBL/GenBank/DDBJ databases">
        <title>Genomic Encyclopedia of Type Strains, Phase IV (KMG-IV): sequencing the most valuable type-strain genomes for metagenomic binning, comparative biology and taxonomic classification.</title>
        <authorList>
            <person name="Goeker M."/>
        </authorList>
    </citation>
    <scope>NUCLEOTIDE SEQUENCE [LARGE SCALE GENOMIC DNA]</scope>
    <source>
        <strain evidence="2 3">DSM 103570</strain>
    </source>
</reference>
<accession>A0A7W6HCB4</accession>
<proteinExistence type="predicted"/>
<sequence>MTGDGFEAILGGMEAAATGPRDEVARVRTGPGFWSVLGAMHAEPTIAREDEDPSDGPPGTDGTVPPPVPPSIDPADIARDLAIRPGLAPAQLKRLRRAFAGANHPDVIPTVFRKQATIRMQVANRLIDEALQAVPQRRHPAA</sequence>
<dbReference type="RefSeq" id="WP_183207117.1">
    <property type="nucleotide sequence ID" value="NZ_JAAAMM010000002.1"/>
</dbReference>
<dbReference type="Proteomes" id="UP000588647">
    <property type="component" value="Unassembled WGS sequence"/>
</dbReference>
<dbReference type="EMBL" id="JACIEM010000002">
    <property type="protein sequence ID" value="MBB4002541.1"/>
    <property type="molecule type" value="Genomic_DNA"/>
</dbReference>